<name>A0ABW8C4E0_9ACTN</name>
<dbReference type="SUPFAM" id="SSF54427">
    <property type="entry name" value="NTF2-like"/>
    <property type="match status" value="1"/>
</dbReference>
<proteinExistence type="predicted"/>
<dbReference type="EMBL" id="JBITYG010000003">
    <property type="protein sequence ID" value="MFI9101288.1"/>
    <property type="molecule type" value="Genomic_DNA"/>
</dbReference>
<dbReference type="InterPro" id="IPR037401">
    <property type="entry name" value="SnoaL-like"/>
</dbReference>
<dbReference type="Proteomes" id="UP001614394">
    <property type="component" value="Unassembled WGS sequence"/>
</dbReference>
<keyword evidence="4" id="KW-1185">Reference proteome</keyword>
<reference evidence="3 4" key="1">
    <citation type="submission" date="2024-10" db="EMBL/GenBank/DDBJ databases">
        <title>The Natural Products Discovery Center: Release of the First 8490 Sequenced Strains for Exploring Actinobacteria Biosynthetic Diversity.</title>
        <authorList>
            <person name="Kalkreuter E."/>
            <person name="Kautsar S.A."/>
            <person name="Yang D."/>
            <person name="Bader C.D."/>
            <person name="Teijaro C.N."/>
            <person name="Fluegel L."/>
            <person name="Davis C.M."/>
            <person name="Simpson J.R."/>
            <person name="Lauterbach L."/>
            <person name="Steele A.D."/>
            <person name="Gui C."/>
            <person name="Meng S."/>
            <person name="Li G."/>
            <person name="Viehrig K."/>
            <person name="Ye F."/>
            <person name="Su P."/>
            <person name="Kiefer A.F."/>
            <person name="Nichols A."/>
            <person name="Cepeda A.J."/>
            <person name="Yan W."/>
            <person name="Fan B."/>
            <person name="Jiang Y."/>
            <person name="Adhikari A."/>
            <person name="Zheng C.-J."/>
            <person name="Schuster L."/>
            <person name="Cowan T.M."/>
            <person name="Smanski M.J."/>
            <person name="Chevrette M.G."/>
            <person name="De Carvalho L.P.S."/>
            <person name="Shen B."/>
        </authorList>
    </citation>
    <scope>NUCLEOTIDE SEQUENCE [LARGE SCALE GENOMIC DNA]</scope>
    <source>
        <strain evidence="3 4">NPDC053399</strain>
    </source>
</reference>
<protein>
    <submittedName>
        <fullName evidence="3">Nuclear transport factor 2 family protein</fullName>
    </submittedName>
</protein>
<sequence>MLTLAEISDRLEIQDLMVDYCHAVDTRQWDLLDEVFAAGAVIDYTATGGPRGTLPEIKDFLGSVMGRFPAYQHLLGNASIRLDGDTATGRTMCHNPLVLPGDQGAADGGVLHCGMWYIDAFVRVDGAWRIAERFQEKSYMHFAPAAPGGPRQPKSSRPAAD</sequence>
<dbReference type="Pfam" id="PF13577">
    <property type="entry name" value="SnoaL_4"/>
    <property type="match status" value="1"/>
</dbReference>
<organism evidence="3 4">
    <name type="scientific">Streptomyces fildesensis</name>
    <dbReference type="NCBI Taxonomy" id="375757"/>
    <lineage>
        <taxon>Bacteria</taxon>
        <taxon>Bacillati</taxon>
        <taxon>Actinomycetota</taxon>
        <taxon>Actinomycetes</taxon>
        <taxon>Kitasatosporales</taxon>
        <taxon>Streptomycetaceae</taxon>
        <taxon>Streptomyces</taxon>
    </lineage>
</organism>
<gene>
    <name evidence="3" type="ORF">ACIGXA_12255</name>
</gene>
<feature type="domain" description="SnoaL-like" evidence="2">
    <location>
        <begin position="6"/>
        <end position="133"/>
    </location>
</feature>
<dbReference type="RefSeq" id="WP_399647598.1">
    <property type="nucleotide sequence ID" value="NZ_JBITYG010000003.1"/>
</dbReference>
<evidence type="ECO:0000256" key="1">
    <source>
        <dbReference type="SAM" id="MobiDB-lite"/>
    </source>
</evidence>
<comment type="caution">
    <text evidence="3">The sequence shown here is derived from an EMBL/GenBank/DDBJ whole genome shotgun (WGS) entry which is preliminary data.</text>
</comment>
<evidence type="ECO:0000313" key="4">
    <source>
        <dbReference type="Proteomes" id="UP001614394"/>
    </source>
</evidence>
<accession>A0ABW8C4E0</accession>
<dbReference type="Gene3D" id="3.10.450.50">
    <property type="match status" value="1"/>
</dbReference>
<dbReference type="InterPro" id="IPR032710">
    <property type="entry name" value="NTF2-like_dom_sf"/>
</dbReference>
<evidence type="ECO:0000259" key="2">
    <source>
        <dbReference type="Pfam" id="PF13577"/>
    </source>
</evidence>
<dbReference type="CDD" id="cd00531">
    <property type="entry name" value="NTF2_like"/>
    <property type="match status" value="1"/>
</dbReference>
<evidence type="ECO:0000313" key="3">
    <source>
        <dbReference type="EMBL" id="MFI9101288.1"/>
    </source>
</evidence>
<feature type="region of interest" description="Disordered" evidence="1">
    <location>
        <begin position="142"/>
        <end position="161"/>
    </location>
</feature>